<dbReference type="GO" id="GO:0005886">
    <property type="term" value="C:plasma membrane"/>
    <property type="evidence" value="ECO:0007669"/>
    <property type="project" value="UniProtKB-SubCell"/>
</dbReference>
<keyword evidence="3 7" id="KW-0375">Hydrogen ion transport</keyword>
<keyword evidence="5 7" id="KW-0472">Membrane</keyword>
<dbReference type="NCBIfam" id="NF009967">
    <property type="entry name" value="PRK13430.1"/>
    <property type="match status" value="1"/>
</dbReference>
<comment type="subcellular location">
    <subcellularLocation>
        <location evidence="7">Cell membrane</location>
        <topology evidence="7">Peripheral membrane protein</topology>
    </subcellularLocation>
    <subcellularLocation>
        <location evidence="1">Membrane</location>
    </subcellularLocation>
</comment>
<dbReference type="HAMAP" id="MF_01416">
    <property type="entry name" value="ATP_synth_delta_bact"/>
    <property type="match status" value="1"/>
</dbReference>
<comment type="function">
    <text evidence="7">F(1)F(0) ATP synthase produces ATP from ADP in the presence of a proton or sodium gradient. F-type ATPases consist of two structural domains, F(1) containing the extramembraneous catalytic core and F(0) containing the membrane proton channel, linked together by a central stalk and a peripheral stalk. During catalysis, ATP synthesis in the catalytic domain of F(1) is coupled via a rotary mechanism of the central stalk subunits to proton translocation.</text>
</comment>
<keyword evidence="7" id="KW-0139">CF(1)</keyword>
<dbReference type="STRING" id="285676.GA0070561_5374"/>
<keyword evidence="4 7" id="KW-0406">Ion transport</keyword>
<dbReference type="Pfam" id="PF00213">
    <property type="entry name" value="OSCP"/>
    <property type="match status" value="1"/>
</dbReference>
<evidence type="ECO:0000256" key="2">
    <source>
        <dbReference type="ARBA" id="ARBA00022448"/>
    </source>
</evidence>
<reference evidence="8 9" key="1">
    <citation type="submission" date="2016-06" db="EMBL/GenBank/DDBJ databases">
        <authorList>
            <person name="Kjaerup R.B."/>
            <person name="Dalgaard T.S."/>
            <person name="Juul-Madsen H.R."/>
        </authorList>
    </citation>
    <scope>NUCLEOTIDE SEQUENCE [LARGE SCALE GENOMIC DNA]</scope>
    <source>
        <strain evidence="8 9">DSM 44871</strain>
    </source>
</reference>
<evidence type="ECO:0000256" key="3">
    <source>
        <dbReference type="ARBA" id="ARBA00022781"/>
    </source>
</evidence>
<proteinExistence type="inferred from homology"/>
<dbReference type="RefSeq" id="WP_091405889.1">
    <property type="nucleotide sequence ID" value="NZ_FMCR01000006.1"/>
</dbReference>
<evidence type="ECO:0000256" key="7">
    <source>
        <dbReference type="HAMAP-Rule" id="MF_01416"/>
    </source>
</evidence>
<dbReference type="InterPro" id="IPR000711">
    <property type="entry name" value="ATPase_OSCP/dsu"/>
</dbReference>
<dbReference type="AlphaFoldDB" id="A0A1C4ZIC3"/>
<keyword evidence="7" id="KW-1003">Cell membrane</keyword>
<evidence type="ECO:0000256" key="6">
    <source>
        <dbReference type="ARBA" id="ARBA00023310"/>
    </source>
</evidence>
<name>A0A1C4ZIC3_9ACTN</name>
<accession>A0A1C4ZIC3</accession>
<dbReference type="PRINTS" id="PR00125">
    <property type="entry name" value="ATPASEDELTA"/>
</dbReference>
<evidence type="ECO:0000313" key="8">
    <source>
        <dbReference type="EMBL" id="SCF32615.1"/>
    </source>
</evidence>
<dbReference type="Proteomes" id="UP000198864">
    <property type="component" value="Unassembled WGS sequence"/>
</dbReference>
<gene>
    <name evidence="7" type="primary">atpH</name>
    <name evidence="8" type="ORF">GA0070561_5374</name>
</gene>
<evidence type="ECO:0000256" key="1">
    <source>
        <dbReference type="ARBA" id="ARBA00004370"/>
    </source>
</evidence>
<dbReference type="PANTHER" id="PTHR11910">
    <property type="entry name" value="ATP SYNTHASE DELTA CHAIN"/>
    <property type="match status" value="1"/>
</dbReference>
<evidence type="ECO:0000313" key="9">
    <source>
        <dbReference type="Proteomes" id="UP000198864"/>
    </source>
</evidence>
<dbReference type="EMBL" id="FMCR01000006">
    <property type="protein sequence ID" value="SCF32615.1"/>
    <property type="molecule type" value="Genomic_DNA"/>
</dbReference>
<dbReference type="GO" id="GO:0045259">
    <property type="term" value="C:proton-transporting ATP synthase complex"/>
    <property type="evidence" value="ECO:0007669"/>
    <property type="project" value="UniProtKB-KW"/>
</dbReference>
<organism evidence="8 9">
    <name type="scientific">Micromonospora saelicesensis</name>
    <dbReference type="NCBI Taxonomy" id="285676"/>
    <lineage>
        <taxon>Bacteria</taxon>
        <taxon>Bacillati</taxon>
        <taxon>Actinomycetota</taxon>
        <taxon>Actinomycetes</taxon>
        <taxon>Micromonosporales</taxon>
        <taxon>Micromonosporaceae</taxon>
        <taxon>Micromonospora</taxon>
    </lineage>
</organism>
<sequence>MQAASRESYKAGAERLDAYVRGTDAVTAAHTANDLLAVAGLLRREPRLRRALSDPARSGADRAELLGGMLRGKIGDGALDLLAALVSGRWSAPSELLDGVERLGVEAALASTEASGDLGEVEDELFRFGQVVAGQPELSAVLSNPAVPVDRRGVLVGELLSGKAHLATVRLVEVALAGFGGRSFSGSLTRLVELAAERRDRQVAYVTVAAPLSDEEERRLGASLAAIYGREVSVKQTVDPHVLGGVSVRVGSDLYDGTVLRRLNETRNALAKR</sequence>
<keyword evidence="6 7" id="KW-0066">ATP synthesis</keyword>
<evidence type="ECO:0000256" key="4">
    <source>
        <dbReference type="ARBA" id="ARBA00023065"/>
    </source>
</evidence>
<dbReference type="GO" id="GO:0046933">
    <property type="term" value="F:proton-transporting ATP synthase activity, rotational mechanism"/>
    <property type="evidence" value="ECO:0007669"/>
    <property type="project" value="UniProtKB-UniRule"/>
</dbReference>
<comment type="function">
    <text evidence="7">This protein is part of the stalk that links CF(0) to CF(1). It either transmits conformational changes from CF(0) to CF(1) or is implicated in proton conduction.</text>
</comment>
<keyword evidence="2 7" id="KW-0813">Transport</keyword>
<comment type="similarity">
    <text evidence="7">Belongs to the ATPase delta chain family.</text>
</comment>
<protein>
    <recommendedName>
        <fullName evidence="7">ATP synthase subunit delta</fullName>
    </recommendedName>
    <alternativeName>
        <fullName evidence="7">ATP synthase F(1) sector subunit delta</fullName>
    </alternativeName>
    <alternativeName>
        <fullName evidence="7">F-type ATPase subunit delta</fullName>
        <shortName evidence="7">F-ATPase subunit delta</shortName>
    </alternativeName>
</protein>
<evidence type="ECO:0000256" key="5">
    <source>
        <dbReference type="ARBA" id="ARBA00023136"/>
    </source>
</evidence>